<name>A0A2P6QAY6_ROSCH</name>
<evidence type="ECO:0000313" key="1">
    <source>
        <dbReference type="EMBL" id="PRQ31348.1"/>
    </source>
</evidence>
<reference evidence="1 2" key="1">
    <citation type="journal article" date="2018" name="Nat. Genet.">
        <title>The Rosa genome provides new insights in the design of modern roses.</title>
        <authorList>
            <person name="Bendahmane M."/>
        </authorList>
    </citation>
    <scope>NUCLEOTIDE SEQUENCE [LARGE SCALE GENOMIC DNA]</scope>
    <source>
        <strain evidence="2">cv. Old Blush</strain>
    </source>
</reference>
<dbReference type="AlphaFoldDB" id="A0A2P6QAY6"/>
<protein>
    <submittedName>
        <fullName evidence="1">Uncharacterized protein</fullName>
    </submittedName>
</protein>
<accession>A0A2P6QAY6</accession>
<keyword evidence="2" id="KW-1185">Reference proteome</keyword>
<dbReference type="Proteomes" id="UP000238479">
    <property type="component" value="Chromosome 5"/>
</dbReference>
<comment type="caution">
    <text evidence="1">The sequence shown here is derived from an EMBL/GenBank/DDBJ whole genome shotgun (WGS) entry which is preliminary data.</text>
</comment>
<proteinExistence type="predicted"/>
<dbReference type="EMBL" id="PDCK01000043">
    <property type="protein sequence ID" value="PRQ31348.1"/>
    <property type="molecule type" value="Genomic_DNA"/>
</dbReference>
<gene>
    <name evidence="1" type="ORF">RchiOBHm_Chr5g0034501</name>
</gene>
<dbReference type="Gramene" id="PRQ31348">
    <property type="protein sequence ID" value="PRQ31348"/>
    <property type="gene ID" value="RchiOBHm_Chr5g0034501"/>
</dbReference>
<sequence length="174" mass="19478">MTWSLLLHLLMSRYMIRQINPRLLLLHFSSNYHDSPQAHILFSQSSSTYCLLTLDPPPPPLPTTPPSRFTLGSIFPSSLSEPRSLWSDSKPIRSKPEVINSKELMAASMPTALGYRISHHRNPSRFEPRKPRICGRIRGGIENCGGGVVEVVVGQKHQREGGGCVRTLGRGIRR</sequence>
<evidence type="ECO:0000313" key="2">
    <source>
        <dbReference type="Proteomes" id="UP000238479"/>
    </source>
</evidence>
<organism evidence="1 2">
    <name type="scientific">Rosa chinensis</name>
    <name type="common">China rose</name>
    <dbReference type="NCBI Taxonomy" id="74649"/>
    <lineage>
        <taxon>Eukaryota</taxon>
        <taxon>Viridiplantae</taxon>
        <taxon>Streptophyta</taxon>
        <taxon>Embryophyta</taxon>
        <taxon>Tracheophyta</taxon>
        <taxon>Spermatophyta</taxon>
        <taxon>Magnoliopsida</taxon>
        <taxon>eudicotyledons</taxon>
        <taxon>Gunneridae</taxon>
        <taxon>Pentapetalae</taxon>
        <taxon>rosids</taxon>
        <taxon>fabids</taxon>
        <taxon>Rosales</taxon>
        <taxon>Rosaceae</taxon>
        <taxon>Rosoideae</taxon>
        <taxon>Rosoideae incertae sedis</taxon>
        <taxon>Rosa</taxon>
    </lineage>
</organism>